<feature type="domain" description="CBS" evidence="12">
    <location>
        <begin position="560"/>
        <end position="618"/>
    </location>
</feature>
<accession>L0DJ01</accession>
<keyword evidence="7" id="KW-0869">Chloride channel</keyword>
<dbReference type="STRING" id="886293.Sinac_4615"/>
<feature type="transmembrane region" description="Helical" evidence="11">
    <location>
        <begin position="262"/>
        <end position="282"/>
    </location>
</feature>
<feature type="domain" description="CBS" evidence="12">
    <location>
        <begin position="493"/>
        <end position="553"/>
    </location>
</feature>
<dbReference type="InterPro" id="IPR000644">
    <property type="entry name" value="CBS_dom"/>
</dbReference>
<dbReference type="EMBL" id="CP003364">
    <property type="protein sequence ID" value="AGA28793.1"/>
    <property type="molecule type" value="Genomic_DNA"/>
</dbReference>
<dbReference type="PANTHER" id="PTHR43427">
    <property type="entry name" value="CHLORIDE CHANNEL PROTEIN CLC-E"/>
    <property type="match status" value="1"/>
</dbReference>
<dbReference type="FunFam" id="1.10.3080.10:FF:000018">
    <property type="entry name" value="Chloride transporter, ClC family"/>
    <property type="match status" value="1"/>
</dbReference>
<dbReference type="Pfam" id="PF00571">
    <property type="entry name" value="CBS"/>
    <property type="match status" value="2"/>
</dbReference>
<protein>
    <submittedName>
        <fullName evidence="13">Chloride channel protein EriC</fullName>
    </submittedName>
</protein>
<evidence type="ECO:0000256" key="3">
    <source>
        <dbReference type="ARBA" id="ARBA00022692"/>
    </source>
</evidence>
<dbReference type="InterPro" id="IPR001807">
    <property type="entry name" value="ClC"/>
</dbReference>
<feature type="transmembrane region" description="Helical" evidence="11">
    <location>
        <begin position="50"/>
        <end position="67"/>
    </location>
</feature>
<evidence type="ECO:0000256" key="9">
    <source>
        <dbReference type="ARBA" id="ARBA00023303"/>
    </source>
</evidence>
<comment type="subcellular location">
    <subcellularLocation>
        <location evidence="1">Membrane</location>
        <topology evidence="1">Multi-pass membrane protein</topology>
    </subcellularLocation>
</comment>
<evidence type="ECO:0000313" key="13">
    <source>
        <dbReference type="EMBL" id="AGA28793.1"/>
    </source>
</evidence>
<proteinExistence type="predicted"/>
<dbReference type="eggNOG" id="COG0038">
    <property type="taxonomic scope" value="Bacteria"/>
</dbReference>
<evidence type="ECO:0000313" key="14">
    <source>
        <dbReference type="Proteomes" id="UP000010798"/>
    </source>
</evidence>
<dbReference type="HOGENOM" id="CLU_015263_5_3_0"/>
<dbReference type="PROSITE" id="PS51371">
    <property type="entry name" value="CBS"/>
    <property type="match status" value="2"/>
</dbReference>
<feature type="transmembrane region" description="Helical" evidence="11">
    <location>
        <begin position="221"/>
        <end position="242"/>
    </location>
</feature>
<dbReference type="Pfam" id="PF00654">
    <property type="entry name" value="Voltage_CLC"/>
    <property type="match status" value="1"/>
</dbReference>
<feature type="transmembrane region" description="Helical" evidence="11">
    <location>
        <begin position="21"/>
        <end position="44"/>
    </location>
</feature>
<evidence type="ECO:0000256" key="10">
    <source>
        <dbReference type="PROSITE-ProRule" id="PRU00703"/>
    </source>
</evidence>
<name>L0DJ01_SINAD</name>
<dbReference type="GO" id="GO:0034707">
    <property type="term" value="C:chloride channel complex"/>
    <property type="evidence" value="ECO:0007669"/>
    <property type="project" value="UniProtKB-KW"/>
</dbReference>
<dbReference type="SUPFAM" id="SSF81340">
    <property type="entry name" value="Clc chloride channel"/>
    <property type="match status" value="1"/>
</dbReference>
<keyword evidence="10" id="KW-0129">CBS domain</keyword>
<feature type="transmembrane region" description="Helical" evidence="11">
    <location>
        <begin position="374"/>
        <end position="395"/>
    </location>
</feature>
<feature type="transmembrane region" description="Helical" evidence="11">
    <location>
        <begin position="344"/>
        <end position="362"/>
    </location>
</feature>
<evidence type="ECO:0000256" key="8">
    <source>
        <dbReference type="ARBA" id="ARBA00023214"/>
    </source>
</evidence>
<feature type="transmembrane region" description="Helical" evidence="11">
    <location>
        <begin position="438"/>
        <end position="455"/>
    </location>
</feature>
<feature type="transmembrane region" description="Helical" evidence="11">
    <location>
        <begin position="184"/>
        <end position="209"/>
    </location>
</feature>
<dbReference type="KEGG" id="saci:Sinac_4615"/>
<dbReference type="InterPro" id="IPR014743">
    <property type="entry name" value="Cl-channel_core"/>
</dbReference>
<dbReference type="SUPFAM" id="SSF54631">
    <property type="entry name" value="CBS-domain pair"/>
    <property type="match status" value="1"/>
</dbReference>
<dbReference type="eggNOG" id="COG0517">
    <property type="taxonomic scope" value="Bacteria"/>
</dbReference>
<dbReference type="InterPro" id="IPR050368">
    <property type="entry name" value="ClC-type_chloride_channel"/>
</dbReference>
<evidence type="ECO:0000256" key="11">
    <source>
        <dbReference type="SAM" id="Phobius"/>
    </source>
</evidence>
<feature type="transmembrane region" description="Helical" evidence="11">
    <location>
        <begin position="302"/>
        <end position="324"/>
    </location>
</feature>
<evidence type="ECO:0000256" key="4">
    <source>
        <dbReference type="ARBA" id="ARBA00022989"/>
    </source>
</evidence>
<keyword evidence="9" id="KW-0407">Ion channel</keyword>
<keyword evidence="3 11" id="KW-0812">Transmembrane</keyword>
<organism evidence="13 14">
    <name type="scientific">Singulisphaera acidiphila (strain ATCC BAA-1392 / DSM 18658 / VKM B-2454 / MOB10)</name>
    <dbReference type="NCBI Taxonomy" id="886293"/>
    <lineage>
        <taxon>Bacteria</taxon>
        <taxon>Pseudomonadati</taxon>
        <taxon>Planctomycetota</taxon>
        <taxon>Planctomycetia</taxon>
        <taxon>Isosphaerales</taxon>
        <taxon>Isosphaeraceae</taxon>
        <taxon>Singulisphaera</taxon>
    </lineage>
</organism>
<dbReference type="Gene3D" id="1.10.3080.10">
    <property type="entry name" value="Clc chloride channel"/>
    <property type="match status" value="1"/>
</dbReference>
<dbReference type="PANTHER" id="PTHR43427:SF6">
    <property type="entry name" value="CHLORIDE CHANNEL PROTEIN CLC-E"/>
    <property type="match status" value="1"/>
</dbReference>
<keyword evidence="6 11" id="KW-0472">Membrane</keyword>
<evidence type="ECO:0000256" key="5">
    <source>
        <dbReference type="ARBA" id="ARBA00023065"/>
    </source>
</evidence>
<dbReference type="InterPro" id="IPR046342">
    <property type="entry name" value="CBS_dom_sf"/>
</dbReference>
<keyword evidence="5" id="KW-0406">Ion transport</keyword>
<evidence type="ECO:0000256" key="7">
    <source>
        <dbReference type="ARBA" id="ARBA00023173"/>
    </source>
</evidence>
<dbReference type="SMART" id="SM00116">
    <property type="entry name" value="CBS"/>
    <property type="match status" value="2"/>
</dbReference>
<keyword evidence="14" id="KW-1185">Reference proteome</keyword>
<evidence type="ECO:0000256" key="1">
    <source>
        <dbReference type="ARBA" id="ARBA00004141"/>
    </source>
</evidence>
<evidence type="ECO:0000256" key="6">
    <source>
        <dbReference type="ARBA" id="ARBA00023136"/>
    </source>
</evidence>
<dbReference type="CDD" id="cd00400">
    <property type="entry name" value="Voltage_gated_ClC"/>
    <property type="match status" value="1"/>
</dbReference>
<sequence>MAESIPRGRAMVLLGRILNRLVSQWAIPGAGRVAVCSPLVGLIAGLGAVAFLRLLALLVHYVLNGLLHFYLPPTGEGVPHAITSPYPWWLVLLVPTLGGLLSGLIVFTWAPEAEGHGTDALIRAFHRGGGQIRGRVPLIKGIASVITIGTGGSAGQEGPIAQIGAGFGSFLARLLRLTPNERRLLMLAGAAGGVGAIFRAPLGGALFACEVLYMTAAMESAALLPCLASSIVAYSTFALFITPSPIFIVPNMAFRGLAELPMFALLALACAGVGWLYVRIFYGLRDYVFKPIPLPRHIKPALGGLLLGLIALIFPQVMTGGYGWVQWGAIGMPPSLLQPHELPFAPQMGVGMLLSLALLKTVTTGLTISSGGSGGVFGPSVFIGGMLGGAVGQLLHGLFPSWNLNPSAFALVGMGGFFAGVSKTPLTSIMMVSEMAGNYSLLVPLMLVCGLNMGLSRRWTLYEEQVPSPVDSPAHQGDFVIDVLEQLRVSQVMVRTEGLELVPAGTPFVEIVRRVAQSTETLFLVVDRQGALSGVFTLRDIRLALEGTEWAPLVVADDLAHRPVLTVTLADDLHTALKRLTELNVDEIPVVAPDDPGQLVGLLHRRELVAAYTTQIDALRSPDPASVL</sequence>
<dbReference type="OrthoDB" id="9812438at2"/>
<dbReference type="PRINTS" id="PR00762">
    <property type="entry name" value="CLCHANNEL"/>
</dbReference>
<reference evidence="13 14" key="1">
    <citation type="submission" date="2012-02" db="EMBL/GenBank/DDBJ databases">
        <title>Complete sequence of chromosome of Singulisphaera acidiphila DSM 18658.</title>
        <authorList>
            <consortium name="US DOE Joint Genome Institute (JGI-PGF)"/>
            <person name="Lucas S."/>
            <person name="Copeland A."/>
            <person name="Lapidus A."/>
            <person name="Glavina del Rio T."/>
            <person name="Dalin E."/>
            <person name="Tice H."/>
            <person name="Bruce D."/>
            <person name="Goodwin L."/>
            <person name="Pitluck S."/>
            <person name="Peters L."/>
            <person name="Ovchinnikova G."/>
            <person name="Chertkov O."/>
            <person name="Kyrpides N."/>
            <person name="Mavromatis K."/>
            <person name="Ivanova N."/>
            <person name="Brettin T."/>
            <person name="Detter J.C."/>
            <person name="Han C."/>
            <person name="Larimer F."/>
            <person name="Land M."/>
            <person name="Hauser L."/>
            <person name="Markowitz V."/>
            <person name="Cheng J.-F."/>
            <person name="Hugenholtz P."/>
            <person name="Woyke T."/>
            <person name="Wu D."/>
            <person name="Tindall B."/>
            <person name="Pomrenke H."/>
            <person name="Brambilla E."/>
            <person name="Klenk H.-P."/>
            <person name="Eisen J.A."/>
        </authorList>
    </citation>
    <scope>NUCLEOTIDE SEQUENCE [LARGE SCALE GENOMIC DNA]</scope>
    <source>
        <strain evidence="14">ATCC BAA-1392 / DSM 18658 / VKM B-2454 / MOB10</strain>
    </source>
</reference>
<feature type="transmembrane region" description="Helical" evidence="11">
    <location>
        <begin position="407"/>
        <end position="426"/>
    </location>
</feature>
<evidence type="ECO:0000256" key="2">
    <source>
        <dbReference type="ARBA" id="ARBA00022448"/>
    </source>
</evidence>
<keyword evidence="8" id="KW-0868">Chloride</keyword>
<keyword evidence="4 11" id="KW-1133">Transmembrane helix</keyword>
<feature type="transmembrane region" description="Helical" evidence="11">
    <location>
        <begin position="88"/>
        <end position="110"/>
    </location>
</feature>
<dbReference type="AlphaFoldDB" id="L0DJ01"/>
<evidence type="ECO:0000259" key="12">
    <source>
        <dbReference type="PROSITE" id="PS51371"/>
    </source>
</evidence>
<dbReference type="GO" id="GO:0005254">
    <property type="term" value="F:chloride channel activity"/>
    <property type="evidence" value="ECO:0007669"/>
    <property type="project" value="UniProtKB-KW"/>
</dbReference>
<keyword evidence="2" id="KW-0813">Transport</keyword>
<dbReference type="Gene3D" id="3.10.580.10">
    <property type="entry name" value="CBS-domain"/>
    <property type="match status" value="1"/>
</dbReference>
<dbReference type="RefSeq" id="WP_015247909.1">
    <property type="nucleotide sequence ID" value="NC_019892.1"/>
</dbReference>
<dbReference type="Proteomes" id="UP000010798">
    <property type="component" value="Chromosome"/>
</dbReference>
<gene>
    <name evidence="13" type="ordered locus">Sinac_4615</name>
</gene>